<evidence type="ECO:0000256" key="1">
    <source>
        <dbReference type="SAM" id="MobiDB-lite"/>
    </source>
</evidence>
<name>A0ABT3ZVX9_9BACT</name>
<dbReference type="EMBL" id="JAPNKA010000001">
    <property type="protein sequence ID" value="MCY1073451.1"/>
    <property type="molecule type" value="Genomic_DNA"/>
</dbReference>
<evidence type="ECO:0000313" key="3">
    <source>
        <dbReference type="Proteomes" id="UP001207654"/>
    </source>
</evidence>
<dbReference type="RefSeq" id="WP_267532458.1">
    <property type="nucleotide sequence ID" value="NZ_JAPNKA010000001.1"/>
</dbReference>
<reference evidence="2 3" key="1">
    <citation type="submission" date="2022-11" db="EMBL/GenBank/DDBJ databases">
        <title>Minimal conservation of predation-associated metabolite biosynthetic gene clusters underscores biosynthetic potential of Myxococcota including descriptions for ten novel species: Archangium lansinium sp. nov., Myxococcus landrumus sp. nov., Nannocystis bai.</title>
        <authorList>
            <person name="Ahearne A."/>
            <person name="Stevens C."/>
            <person name="Phillips K."/>
        </authorList>
    </citation>
    <scope>NUCLEOTIDE SEQUENCE [LARGE SCALE GENOMIC DNA]</scope>
    <source>
        <strain evidence="2 3">MIWBW</strain>
    </source>
</reference>
<accession>A0ABT3ZVX9</accession>
<proteinExistence type="predicted"/>
<sequence>MAFWLPPMSRGLFSGPPERLQSVIRTLRAGGYPARPTPDVVRDVAIPSAVLTVFVNGLEAAGWSFERFLQRDSLEHVHRAAREAVQVAASHTKGSASAVLPLLRPVLFKLLLPVAAQLTPFDLETYLKVHFTKVGEQTRSMMRTYVDLGRSAGLPVEHLNDTSTPSEDTRSGPPRV</sequence>
<feature type="region of interest" description="Disordered" evidence="1">
    <location>
        <begin position="155"/>
        <end position="176"/>
    </location>
</feature>
<keyword evidence="3" id="KW-1185">Reference proteome</keyword>
<protein>
    <recommendedName>
        <fullName evidence="4">TetR family transcriptional regulator</fullName>
    </recommendedName>
</protein>
<gene>
    <name evidence="2" type="ORF">OV287_03055</name>
</gene>
<evidence type="ECO:0000313" key="2">
    <source>
        <dbReference type="EMBL" id="MCY1073451.1"/>
    </source>
</evidence>
<comment type="caution">
    <text evidence="2">The sequence shown here is derived from an EMBL/GenBank/DDBJ whole genome shotgun (WGS) entry which is preliminary data.</text>
</comment>
<dbReference type="Proteomes" id="UP001207654">
    <property type="component" value="Unassembled WGS sequence"/>
</dbReference>
<evidence type="ECO:0008006" key="4">
    <source>
        <dbReference type="Google" id="ProtNLM"/>
    </source>
</evidence>
<organism evidence="2 3">
    <name type="scientific">Archangium lansingense</name>
    <dbReference type="NCBI Taxonomy" id="2995310"/>
    <lineage>
        <taxon>Bacteria</taxon>
        <taxon>Pseudomonadati</taxon>
        <taxon>Myxococcota</taxon>
        <taxon>Myxococcia</taxon>
        <taxon>Myxococcales</taxon>
        <taxon>Cystobacterineae</taxon>
        <taxon>Archangiaceae</taxon>
        <taxon>Archangium</taxon>
    </lineage>
</organism>